<dbReference type="InterPro" id="IPR008331">
    <property type="entry name" value="Ferritin_DPS_dom"/>
</dbReference>
<dbReference type="OrthoDB" id="9791649at2"/>
<dbReference type="PANTHER" id="PTHR30295:SF0">
    <property type="entry name" value="BACTERIOFERRITIN"/>
    <property type="match status" value="1"/>
</dbReference>
<dbReference type="InterPro" id="IPR009078">
    <property type="entry name" value="Ferritin-like_SF"/>
</dbReference>
<dbReference type="GO" id="GO:0008199">
    <property type="term" value="F:ferric iron binding"/>
    <property type="evidence" value="ECO:0007669"/>
    <property type="project" value="InterPro"/>
</dbReference>
<reference evidence="4 5" key="1">
    <citation type="submission" date="2019-07" db="EMBL/GenBank/DDBJ databases">
        <title>Genomic Encyclopedia of Type Strains, Phase I: the one thousand microbial genomes (KMG-I) project.</title>
        <authorList>
            <person name="Kyrpides N."/>
        </authorList>
    </citation>
    <scope>NUCLEOTIDE SEQUENCE [LARGE SCALE GENOMIC DNA]</scope>
    <source>
        <strain evidence="4 5">DSM 16647</strain>
    </source>
</reference>
<gene>
    <name evidence="4" type="ORF">LZ11_02243</name>
</gene>
<protein>
    <submittedName>
        <fullName evidence="4">Bacterioferritin</fullName>
    </submittedName>
</protein>
<comment type="caution">
    <text evidence="4">The sequence shown here is derived from an EMBL/GenBank/DDBJ whole genome shotgun (WGS) entry which is preliminary data.</text>
</comment>
<dbReference type="RefSeq" id="WP_148867912.1">
    <property type="nucleotide sequence ID" value="NZ_VNHO01000035.1"/>
</dbReference>
<evidence type="ECO:0000259" key="3">
    <source>
        <dbReference type="Pfam" id="PF00210"/>
    </source>
</evidence>
<dbReference type="SUPFAM" id="SSF47240">
    <property type="entry name" value="Ferritin-like"/>
    <property type="match status" value="2"/>
</dbReference>
<evidence type="ECO:0000256" key="2">
    <source>
        <dbReference type="ARBA" id="ARBA00023004"/>
    </source>
</evidence>
<keyword evidence="1" id="KW-0409">Iron storage</keyword>
<dbReference type="InterPro" id="IPR012347">
    <property type="entry name" value="Ferritin-like"/>
</dbReference>
<feature type="domain" description="Ferritin/DPS" evidence="3">
    <location>
        <begin position="159"/>
        <end position="283"/>
    </location>
</feature>
<dbReference type="GO" id="GO:0005829">
    <property type="term" value="C:cytosol"/>
    <property type="evidence" value="ECO:0007669"/>
    <property type="project" value="TreeGrafter"/>
</dbReference>
<dbReference type="GO" id="GO:0004322">
    <property type="term" value="F:ferroxidase activity"/>
    <property type="evidence" value="ECO:0007669"/>
    <property type="project" value="TreeGrafter"/>
</dbReference>
<dbReference type="Pfam" id="PF00210">
    <property type="entry name" value="Ferritin"/>
    <property type="match status" value="2"/>
</dbReference>
<dbReference type="Gene3D" id="1.20.1260.10">
    <property type="match status" value="2"/>
</dbReference>
<name>A0A5S5AFH8_9FIRM</name>
<sequence>MTDIIKAVKKDIEDEHAAIIQYLYHAYASPDEELRGKLESIARDEMRHFKWLSEWLVKSGHKPTLKRSEVISRGDLKSLIEADVKAEEEAIRQYIYHKTLTDDDELLTLFDRIIADEKSHWEEFFKILDELNAIPPGAEPLENQKPEESTSELTESQAAILQQALEHEYTSILQYLYHHFTINSGEELEDFAIDEMKHMGWFAETLAEKGFQPELIHSAMESEAGPEQSVKSDLAREIDAIEKYSSAKDKFEDEEIRDLLDLAINHEKYHAESLKKMIEKYEKLSGKRFTIGSLRKETEK</sequence>
<dbReference type="EMBL" id="VNHO01000035">
    <property type="protein sequence ID" value="TYP48717.1"/>
    <property type="molecule type" value="Genomic_DNA"/>
</dbReference>
<dbReference type="PANTHER" id="PTHR30295">
    <property type="entry name" value="BACTERIOFERRITIN"/>
    <property type="match status" value="1"/>
</dbReference>
<dbReference type="Proteomes" id="UP000322294">
    <property type="component" value="Unassembled WGS sequence"/>
</dbReference>
<dbReference type="CDD" id="cd00657">
    <property type="entry name" value="Ferritin_like"/>
    <property type="match status" value="2"/>
</dbReference>
<dbReference type="GO" id="GO:0006879">
    <property type="term" value="P:intracellular iron ion homeostasis"/>
    <property type="evidence" value="ECO:0007669"/>
    <property type="project" value="UniProtKB-KW"/>
</dbReference>
<evidence type="ECO:0000313" key="5">
    <source>
        <dbReference type="Proteomes" id="UP000322294"/>
    </source>
</evidence>
<organism evidence="4 5">
    <name type="scientific">Thermosediminibacter litoriperuensis</name>
    <dbReference type="NCBI Taxonomy" id="291989"/>
    <lineage>
        <taxon>Bacteria</taxon>
        <taxon>Bacillati</taxon>
        <taxon>Bacillota</taxon>
        <taxon>Clostridia</taxon>
        <taxon>Thermosediminibacterales</taxon>
        <taxon>Thermosediminibacteraceae</taxon>
        <taxon>Thermosediminibacter</taxon>
    </lineage>
</organism>
<evidence type="ECO:0000313" key="4">
    <source>
        <dbReference type="EMBL" id="TYP48717.1"/>
    </source>
</evidence>
<evidence type="ECO:0000256" key="1">
    <source>
        <dbReference type="ARBA" id="ARBA00022434"/>
    </source>
</evidence>
<dbReference type="GO" id="GO:0020037">
    <property type="term" value="F:heme binding"/>
    <property type="evidence" value="ECO:0007669"/>
    <property type="project" value="TreeGrafter"/>
</dbReference>
<dbReference type="AlphaFoldDB" id="A0A5S5AFH8"/>
<accession>A0A5S5AFH8</accession>
<feature type="domain" description="Ferritin/DPS" evidence="3">
    <location>
        <begin position="5"/>
        <end position="132"/>
    </location>
</feature>
<proteinExistence type="predicted"/>
<keyword evidence="2" id="KW-0408">Iron</keyword>
<keyword evidence="5" id="KW-1185">Reference proteome</keyword>